<dbReference type="InterPro" id="IPR012506">
    <property type="entry name" value="TMEM86B-like"/>
</dbReference>
<reference evidence="7 8" key="1">
    <citation type="submission" date="2020-08" db="EMBL/GenBank/DDBJ databases">
        <title>A Genomic Blueprint of the Chicken Gut Microbiome.</title>
        <authorList>
            <person name="Gilroy R."/>
            <person name="Ravi A."/>
            <person name="Getino M."/>
            <person name="Pursley I."/>
            <person name="Horton D.L."/>
            <person name="Alikhan N.-F."/>
            <person name="Baker D."/>
            <person name="Gharbi K."/>
            <person name="Hall N."/>
            <person name="Watson M."/>
            <person name="Adriaenssens E.M."/>
            <person name="Foster-Nyarko E."/>
            <person name="Jarju S."/>
            <person name="Secka A."/>
            <person name="Antonio M."/>
            <person name="Oren A."/>
            <person name="Chaudhuri R."/>
            <person name="La Ragione R.M."/>
            <person name="Hildebrand F."/>
            <person name="Pallen M.J."/>
        </authorList>
    </citation>
    <scope>NUCLEOTIDE SEQUENCE [LARGE SCALE GENOMIC DNA]</scope>
    <source>
        <strain evidence="7 8">N37</strain>
    </source>
</reference>
<organism evidence="7 8">
    <name type="scientific">Clostridium faecium</name>
    <dbReference type="NCBI Taxonomy" id="2762223"/>
    <lineage>
        <taxon>Bacteria</taxon>
        <taxon>Bacillati</taxon>
        <taxon>Bacillota</taxon>
        <taxon>Clostridia</taxon>
        <taxon>Eubacteriales</taxon>
        <taxon>Clostridiaceae</taxon>
        <taxon>Clostridium</taxon>
    </lineage>
</organism>
<keyword evidence="5 6" id="KW-0472">Membrane</keyword>
<feature type="transmembrane region" description="Helical" evidence="6">
    <location>
        <begin position="178"/>
        <end position="195"/>
    </location>
</feature>
<proteinExistence type="inferred from homology"/>
<feature type="transmembrane region" description="Helical" evidence="6">
    <location>
        <begin position="78"/>
        <end position="104"/>
    </location>
</feature>
<sequence>MKSINYKFYLIKGLLIIIFTLYFSFLYVEFSNIEVNIKLYMVKYICIILCFLICLLTEKNPFDSLDSFLLKTGFFITMFADLFLTVFNYYVLGVILFSLVQIIYSIRYEIIKGSKTFLRIITIFLLLIFTYLTIHLFTTKIDVLFIAVLFYSICIIISLIKAIKAYKSNLYPYPNKHMIVCGMVLFLLCDINVALHNVTEVMLLSGNLIDTLHNISAILIWLFYIPSQVLLSLSGYNYYSK</sequence>
<gene>
    <name evidence="7" type="ORF">H9637_06650</name>
</gene>
<feature type="transmembrane region" description="Helical" evidence="6">
    <location>
        <begin position="116"/>
        <end position="137"/>
    </location>
</feature>
<evidence type="ECO:0008006" key="9">
    <source>
        <dbReference type="Google" id="ProtNLM"/>
    </source>
</evidence>
<evidence type="ECO:0000256" key="6">
    <source>
        <dbReference type="SAM" id="Phobius"/>
    </source>
</evidence>
<dbReference type="EMBL" id="JACSQB010000048">
    <property type="protein sequence ID" value="MBD8046723.1"/>
    <property type="molecule type" value="Genomic_DNA"/>
</dbReference>
<evidence type="ECO:0000256" key="4">
    <source>
        <dbReference type="ARBA" id="ARBA00022989"/>
    </source>
</evidence>
<name>A0ABR8YR37_9CLOT</name>
<evidence type="ECO:0000256" key="3">
    <source>
        <dbReference type="ARBA" id="ARBA00022692"/>
    </source>
</evidence>
<evidence type="ECO:0000256" key="1">
    <source>
        <dbReference type="ARBA" id="ARBA00004141"/>
    </source>
</evidence>
<comment type="subcellular location">
    <subcellularLocation>
        <location evidence="1">Membrane</location>
        <topology evidence="1">Multi-pass membrane protein</topology>
    </subcellularLocation>
</comment>
<comment type="similarity">
    <text evidence="2">Belongs to the TMEM86 family.</text>
</comment>
<comment type="caution">
    <text evidence="7">The sequence shown here is derived from an EMBL/GenBank/DDBJ whole genome shotgun (WGS) entry which is preliminary data.</text>
</comment>
<dbReference type="Proteomes" id="UP000627166">
    <property type="component" value="Unassembled WGS sequence"/>
</dbReference>
<evidence type="ECO:0000313" key="7">
    <source>
        <dbReference type="EMBL" id="MBD8046723.1"/>
    </source>
</evidence>
<keyword evidence="4 6" id="KW-1133">Transmembrane helix</keyword>
<keyword evidence="8" id="KW-1185">Reference proteome</keyword>
<keyword evidence="3 6" id="KW-0812">Transmembrane</keyword>
<feature type="transmembrane region" description="Helical" evidence="6">
    <location>
        <begin position="40"/>
        <end position="58"/>
    </location>
</feature>
<dbReference type="Pfam" id="PF07947">
    <property type="entry name" value="YhhN"/>
    <property type="match status" value="1"/>
</dbReference>
<evidence type="ECO:0000313" key="8">
    <source>
        <dbReference type="Proteomes" id="UP000627166"/>
    </source>
</evidence>
<feature type="transmembrane region" description="Helical" evidence="6">
    <location>
        <begin position="143"/>
        <end position="166"/>
    </location>
</feature>
<evidence type="ECO:0000256" key="2">
    <source>
        <dbReference type="ARBA" id="ARBA00007375"/>
    </source>
</evidence>
<feature type="transmembrane region" description="Helical" evidence="6">
    <location>
        <begin position="6"/>
        <end position="28"/>
    </location>
</feature>
<accession>A0ABR8YR37</accession>
<evidence type="ECO:0000256" key="5">
    <source>
        <dbReference type="ARBA" id="ARBA00023136"/>
    </source>
</evidence>
<protein>
    <recommendedName>
        <fullName evidence="9">YhhN-like protein</fullName>
    </recommendedName>
</protein>
<feature type="transmembrane region" description="Helical" evidence="6">
    <location>
        <begin position="215"/>
        <end position="239"/>
    </location>
</feature>